<dbReference type="Pfam" id="PF21758">
    <property type="entry name" value="PAC_bac"/>
    <property type="match status" value="2"/>
</dbReference>
<evidence type="ECO:0000259" key="2">
    <source>
        <dbReference type="Pfam" id="PF21758"/>
    </source>
</evidence>
<evidence type="ECO:0000256" key="1">
    <source>
        <dbReference type="SAM" id="MobiDB-lite"/>
    </source>
</evidence>
<dbReference type="AlphaFoldDB" id="A0A430FBS3"/>
<feature type="domain" description="Prenylated flavin chaperone LpdD-like" evidence="2">
    <location>
        <begin position="120"/>
        <end position="157"/>
    </location>
</feature>
<dbReference type="RefSeq" id="WP_126030434.1">
    <property type="nucleotide sequence ID" value="NZ_QXGJ01000008.1"/>
</dbReference>
<accession>A0A430FBS3</accession>
<proteinExistence type="predicted"/>
<dbReference type="EMBL" id="QXGJ01000008">
    <property type="protein sequence ID" value="RSX50295.1"/>
    <property type="molecule type" value="Genomic_DNA"/>
</dbReference>
<reference evidence="3 4" key="1">
    <citation type="submission" date="2018-09" db="EMBL/GenBank/DDBJ databases">
        <title>Characterization of the phylogenetic diversity of five novel species belonging to the genus Bifidobacterium.</title>
        <authorList>
            <person name="Lugli G.A."/>
            <person name="Duranti S."/>
            <person name="Milani C."/>
        </authorList>
    </citation>
    <scope>NUCLEOTIDE SEQUENCE [LARGE SCALE GENOMIC DNA]</scope>
    <source>
        <strain evidence="3 4">2028B</strain>
    </source>
</reference>
<feature type="compositionally biased region" description="Basic and acidic residues" evidence="1">
    <location>
        <begin position="88"/>
        <end position="111"/>
    </location>
</feature>
<feature type="region of interest" description="Disordered" evidence="1">
    <location>
        <begin position="84"/>
        <end position="115"/>
    </location>
</feature>
<comment type="caution">
    <text evidence="3">The sequence shown here is derived from an EMBL/GenBank/DDBJ whole genome shotgun (WGS) entry which is preliminary data.</text>
</comment>
<sequence length="183" mass="19632">MEDMMEFGKEECGVQVRALLERQGADVLVQLVGGDVPHYGVIVTVDRAGEARSIALPSRPGHVHQETAIAEPFALRLHAALLPPGTRSDTKPDAKLGVKSGVNEKSKEGEKGVTASPLASGNVMVASGVHVNAITPKQMRAVFRMCERLGERAADWLERHPVDALEEVFASSSDTGSERIGRE</sequence>
<keyword evidence="4" id="KW-1185">Reference proteome</keyword>
<dbReference type="InterPro" id="IPR048844">
    <property type="entry name" value="LpdD_chaperone-like"/>
</dbReference>
<dbReference type="OrthoDB" id="2243237at2"/>
<evidence type="ECO:0000313" key="3">
    <source>
        <dbReference type="EMBL" id="RSX50295.1"/>
    </source>
</evidence>
<protein>
    <recommendedName>
        <fullName evidence="2">Prenylated flavin chaperone LpdD-like domain-containing protein</fullName>
    </recommendedName>
</protein>
<evidence type="ECO:0000313" key="4">
    <source>
        <dbReference type="Proteomes" id="UP000288607"/>
    </source>
</evidence>
<dbReference type="Proteomes" id="UP000288607">
    <property type="component" value="Unassembled WGS sequence"/>
</dbReference>
<name>A0A430FBS3_9BIFI</name>
<organism evidence="3 4">
    <name type="scientific">Bifidobacterium callimiconis</name>
    <dbReference type="NCBI Taxonomy" id="2306973"/>
    <lineage>
        <taxon>Bacteria</taxon>
        <taxon>Bacillati</taxon>
        <taxon>Actinomycetota</taxon>
        <taxon>Actinomycetes</taxon>
        <taxon>Bifidobacteriales</taxon>
        <taxon>Bifidobacteriaceae</taxon>
        <taxon>Bifidobacterium</taxon>
    </lineage>
</organism>
<feature type="domain" description="Prenylated flavin chaperone LpdD-like" evidence="2">
    <location>
        <begin position="13"/>
        <end position="81"/>
    </location>
</feature>
<gene>
    <name evidence="3" type="ORF">D2E23_1618</name>
</gene>